<sequence length="84" mass="8599">MQNGWVFPFVPFPGLQQPAPVAGLTPLPAAGWPPPAASPPGYPPLAGGLPLLHPAALGLRLMALPPAAQLARPLQLLPPVHKAV</sequence>
<evidence type="ECO:0000313" key="1">
    <source>
        <dbReference type="EMBL" id="KAF0300775.1"/>
    </source>
</evidence>
<keyword evidence="2" id="KW-1185">Reference proteome</keyword>
<name>A0A6A4W2Y0_AMPAM</name>
<organism evidence="1 2">
    <name type="scientific">Amphibalanus amphitrite</name>
    <name type="common">Striped barnacle</name>
    <name type="synonym">Balanus amphitrite</name>
    <dbReference type="NCBI Taxonomy" id="1232801"/>
    <lineage>
        <taxon>Eukaryota</taxon>
        <taxon>Metazoa</taxon>
        <taxon>Ecdysozoa</taxon>
        <taxon>Arthropoda</taxon>
        <taxon>Crustacea</taxon>
        <taxon>Multicrustacea</taxon>
        <taxon>Cirripedia</taxon>
        <taxon>Thoracica</taxon>
        <taxon>Thoracicalcarea</taxon>
        <taxon>Balanomorpha</taxon>
        <taxon>Balanoidea</taxon>
        <taxon>Balanidae</taxon>
        <taxon>Amphibalaninae</taxon>
        <taxon>Amphibalanus</taxon>
    </lineage>
</organism>
<dbReference type="EMBL" id="VIIS01001236">
    <property type="protein sequence ID" value="KAF0300775.1"/>
    <property type="molecule type" value="Genomic_DNA"/>
</dbReference>
<protein>
    <submittedName>
        <fullName evidence="1">Uncharacterized protein</fullName>
    </submittedName>
</protein>
<reference evidence="1 2" key="1">
    <citation type="submission" date="2019-07" db="EMBL/GenBank/DDBJ databases">
        <title>Draft genome assembly of a fouling barnacle, Amphibalanus amphitrite (Darwin, 1854): The first reference genome for Thecostraca.</title>
        <authorList>
            <person name="Kim W."/>
        </authorList>
    </citation>
    <scope>NUCLEOTIDE SEQUENCE [LARGE SCALE GENOMIC DNA]</scope>
    <source>
        <strain evidence="1">SNU_AA5</strain>
        <tissue evidence="1">Soma without cirri and trophi</tissue>
    </source>
</reference>
<proteinExistence type="predicted"/>
<accession>A0A6A4W2Y0</accession>
<evidence type="ECO:0000313" key="2">
    <source>
        <dbReference type="Proteomes" id="UP000440578"/>
    </source>
</evidence>
<dbReference type="Proteomes" id="UP000440578">
    <property type="component" value="Unassembled WGS sequence"/>
</dbReference>
<gene>
    <name evidence="1" type="ORF">FJT64_026800</name>
</gene>
<dbReference type="AlphaFoldDB" id="A0A6A4W2Y0"/>
<comment type="caution">
    <text evidence="1">The sequence shown here is derived from an EMBL/GenBank/DDBJ whole genome shotgun (WGS) entry which is preliminary data.</text>
</comment>